<dbReference type="InterPro" id="IPR009057">
    <property type="entry name" value="Homeodomain-like_sf"/>
</dbReference>
<gene>
    <name evidence="2" type="ORF">GSCOC_T00036123001</name>
</gene>
<proteinExistence type="predicted"/>
<feature type="transmembrane region" description="Helical" evidence="1">
    <location>
        <begin position="42"/>
        <end position="65"/>
    </location>
</feature>
<dbReference type="AlphaFoldDB" id="A0A068UVR6"/>
<accession>A0A068UVR6</accession>
<name>A0A068UVR6_COFCA</name>
<dbReference type="EMBL" id="HG739151">
    <property type="protein sequence ID" value="CDP12516.1"/>
    <property type="molecule type" value="Genomic_DNA"/>
</dbReference>
<dbReference type="Gramene" id="CDP12516">
    <property type="protein sequence ID" value="CDP12516"/>
    <property type="gene ID" value="GSCOC_T00036123001"/>
</dbReference>
<organism evidence="2 3">
    <name type="scientific">Coffea canephora</name>
    <name type="common">Robusta coffee</name>
    <dbReference type="NCBI Taxonomy" id="49390"/>
    <lineage>
        <taxon>Eukaryota</taxon>
        <taxon>Viridiplantae</taxon>
        <taxon>Streptophyta</taxon>
        <taxon>Embryophyta</taxon>
        <taxon>Tracheophyta</taxon>
        <taxon>Spermatophyta</taxon>
        <taxon>Magnoliopsida</taxon>
        <taxon>eudicotyledons</taxon>
        <taxon>Gunneridae</taxon>
        <taxon>Pentapetalae</taxon>
        <taxon>asterids</taxon>
        <taxon>lamiids</taxon>
        <taxon>Gentianales</taxon>
        <taxon>Rubiaceae</taxon>
        <taxon>Ixoroideae</taxon>
        <taxon>Gardenieae complex</taxon>
        <taxon>Bertiereae - Coffeeae clade</taxon>
        <taxon>Coffeeae</taxon>
        <taxon>Coffea</taxon>
    </lineage>
</organism>
<evidence type="ECO:0000313" key="2">
    <source>
        <dbReference type="EMBL" id="CDP12516.1"/>
    </source>
</evidence>
<keyword evidence="1" id="KW-0812">Transmembrane</keyword>
<evidence type="ECO:0000313" key="3">
    <source>
        <dbReference type="Proteomes" id="UP000295252"/>
    </source>
</evidence>
<evidence type="ECO:0000256" key="1">
    <source>
        <dbReference type="SAM" id="Phobius"/>
    </source>
</evidence>
<dbReference type="InParanoid" id="A0A068UVR6"/>
<keyword evidence="1" id="KW-0472">Membrane</keyword>
<dbReference type="SUPFAM" id="SSF46689">
    <property type="entry name" value="Homeodomain-like"/>
    <property type="match status" value="1"/>
</dbReference>
<keyword evidence="3" id="KW-1185">Reference proteome</keyword>
<dbReference type="Proteomes" id="UP000295252">
    <property type="component" value="Unassembled WGS sequence"/>
</dbReference>
<protein>
    <submittedName>
        <fullName evidence="2">DH200=94 genomic scaffold, scaffold_67</fullName>
    </submittedName>
</protein>
<reference evidence="3" key="1">
    <citation type="journal article" date="2014" name="Science">
        <title>The coffee genome provides insight into the convergent evolution of caffeine biosynthesis.</title>
        <authorList>
            <person name="Denoeud F."/>
            <person name="Carretero-Paulet L."/>
            <person name="Dereeper A."/>
            <person name="Droc G."/>
            <person name="Guyot R."/>
            <person name="Pietrella M."/>
            <person name="Zheng C."/>
            <person name="Alberti A."/>
            <person name="Anthony F."/>
            <person name="Aprea G."/>
            <person name="Aury J.M."/>
            <person name="Bento P."/>
            <person name="Bernard M."/>
            <person name="Bocs S."/>
            <person name="Campa C."/>
            <person name="Cenci A."/>
            <person name="Combes M.C."/>
            <person name="Crouzillat D."/>
            <person name="Da Silva C."/>
            <person name="Daddiego L."/>
            <person name="De Bellis F."/>
            <person name="Dussert S."/>
            <person name="Garsmeur O."/>
            <person name="Gayraud T."/>
            <person name="Guignon V."/>
            <person name="Jahn K."/>
            <person name="Jamilloux V."/>
            <person name="Joet T."/>
            <person name="Labadie K."/>
            <person name="Lan T."/>
            <person name="Leclercq J."/>
            <person name="Lepelley M."/>
            <person name="Leroy T."/>
            <person name="Li L.T."/>
            <person name="Librado P."/>
            <person name="Lopez L."/>
            <person name="Munoz A."/>
            <person name="Noel B."/>
            <person name="Pallavicini A."/>
            <person name="Perrotta G."/>
            <person name="Poncet V."/>
            <person name="Pot D."/>
            <person name="Priyono X."/>
            <person name="Rigoreau M."/>
            <person name="Rouard M."/>
            <person name="Rozas J."/>
            <person name="Tranchant-Dubreuil C."/>
            <person name="VanBuren R."/>
            <person name="Zhang Q."/>
            <person name="Andrade A.C."/>
            <person name="Argout X."/>
            <person name="Bertrand B."/>
            <person name="de Kochko A."/>
            <person name="Graziosi G."/>
            <person name="Henry R.J."/>
            <person name="Jayarama X."/>
            <person name="Ming R."/>
            <person name="Nagai C."/>
            <person name="Rounsley S."/>
            <person name="Sankoff D."/>
            <person name="Giuliano G."/>
            <person name="Albert V.A."/>
            <person name="Wincker P."/>
            <person name="Lashermes P."/>
        </authorList>
    </citation>
    <scope>NUCLEOTIDE SEQUENCE [LARGE SCALE GENOMIC DNA]</scope>
    <source>
        <strain evidence="3">cv. DH200-94</strain>
    </source>
</reference>
<keyword evidence="1" id="KW-1133">Transmembrane helix</keyword>
<dbReference type="PhylomeDB" id="A0A068UVR6"/>
<sequence length="72" mass="8830">MKKEEEYSPFVELHYTWNSIPGLLRCGKSCRLRWIKLLYTKYVFFLFFSFLLTNKCFLFFCRWFAIANRLPG</sequence>